<evidence type="ECO:0000313" key="9">
    <source>
        <dbReference type="Proteomes" id="UP000050502"/>
    </source>
</evidence>
<feature type="domain" description="NusB/RsmB/TIM44" evidence="7">
    <location>
        <begin position="17"/>
        <end position="142"/>
    </location>
</feature>
<keyword evidence="2 6" id="KW-0889">Transcription antitermination</keyword>
<dbReference type="GO" id="GO:0005829">
    <property type="term" value="C:cytosol"/>
    <property type="evidence" value="ECO:0007669"/>
    <property type="project" value="TreeGrafter"/>
</dbReference>
<dbReference type="PANTHER" id="PTHR11078:SF3">
    <property type="entry name" value="ANTITERMINATION NUSB DOMAIN-CONTAINING PROTEIN"/>
    <property type="match status" value="1"/>
</dbReference>
<evidence type="ECO:0000256" key="1">
    <source>
        <dbReference type="ARBA" id="ARBA00005952"/>
    </source>
</evidence>
<comment type="caution">
    <text evidence="8">The sequence shown here is derived from an EMBL/GenBank/DDBJ whole genome shotgun (WGS) entry which is preliminary data.</text>
</comment>
<keyword evidence="4 6" id="KW-0805">Transcription regulation</keyword>
<dbReference type="Proteomes" id="UP000050502">
    <property type="component" value="Unassembled WGS sequence"/>
</dbReference>
<evidence type="ECO:0000259" key="7">
    <source>
        <dbReference type="Pfam" id="PF01029"/>
    </source>
</evidence>
<dbReference type="InterPro" id="IPR011605">
    <property type="entry name" value="NusB_fam"/>
</dbReference>
<dbReference type="Gene3D" id="1.10.940.10">
    <property type="entry name" value="NusB-like"/>
    <property type="match status" value="1"/>
</dbReference>
<evidence type="ECO:0000256" key="2">
    <source>
        <dbReference type="ARBA" id="ARBA00022814"/>
    </source>
</evidence>
<dbReference type="AlphaFoldDB" id="A0A0N8GSE1"/>
<reference evidence="8 9" key="1">
    <citation type="submission" date="2015-07" db="EMBL/GenBank/DDBJ databases">
        <title>Whole genome sequence of Ardenticatena maritima DSM 23922.</title>
        <authorList>
            <person name="Hemp J."/>
            <person name="Ward L.M."/>
            <person name="Pace L.A."/>
            <person name="Fischer W.W."/>
        </authorList>
    </citation>
    <scope>NUCLEOTIDE SEQUENCE [LARGE SCALE GENOMIC DNA]</scope>
    <source>
        <strain evidence="8 9">110S</strain>
    </source>
</reference>
<dbReference type="NCBIfam" id="TIGR01951">
    <property type="entry name" value="nusB"/>
    <property type="match status" value="1"/>
</dbReference>
<evidence type="ECO:0000256" key="5">
    <source>
        <dbReference type="ARBA" id="ARBA00023163"/>
    </source>
</evidence>
<comment type="function">
    <text evidence="6">Involved in transcription antitermination. Required for transcription of ribosomal RNA (rRNA) genes. Binds specifically to the boxA antiterminator sequence of the ribosomal RNA (rrn) operons.</text>
</comment>
<dbReference type="GO" id="GO:0006353">
    <property type="term" value="P:DNA-templated transcription termination"/>
    <property type="evidence" value="ECO:0007669"/>
    <property type="project" value="UniProtKB-UniRule"/>
</dbReference>
<evidence type="ECO:0000256" key="6">
    <source>
        <dbReference type="HAMAP-Rule" id="MF_00073"/>
    </source>
</evidence>
<evidence type="ECO:0000313" key="8">
    <source>
        <dbReference type="EMBL" id="KPL89042.1"/>
    </source>
</evidence>
<keyword evidence="5 6" id="KW-0804">Transcription</keyword>
<protein>
    <recommendedName>
        <fullName evidence="6">Transcription antitermination protein NusB</fullName>
    </recommendedName>
    <alternativeName>
        <fullName evidence="6">Antitermination factor NusB</fullName>
    </alternativeName>
</protein>
<dbReference type="PANTHER" id="PTHR11078">
    <property type="entry name" value="N UTILIZATION SUBSTANCE PROTEIN B-RELATED"/>
    <property type="match status" value="1"/>
</dbReference>
<dbReference type="PATRIC" id="fig|872965.6.peg.5"/>
<evidence type="ECO:0000256" key="3">
    <source>
        <dbReference type="ARBA" id="ARBA00022884"/>
    </source>
</evidence>
<dbReference type="EMBL" id="LGKN01000003">
    <property type="protein sequence ID" value="KPL89042.1"/>
    <property type="molecule type" value="Genomic_DNA"/>
</dbReference>
<dbReference type="CDD" id="cd00619">
    <property type="entry name" value="Terminator_NusB"/>
    <property type="match status" value="1"/>
</dbReference>
<name>A0A0N8GSE1_9CHLR</name>
<evidence type="ECO:0000256" key="4">
    <source>
        <dbReference type="ARBA" id="ARBA00023015"/>
    </source>
</evidence>
<sequence>MIPTTRKRTPKVIAARRQARELALQALYELDMTRHPVGEVIETRLRETEDLLPEAEPFMRQLVRGVVEHRDEIDPYVAQIAPEWPIEQMAVVDRNILRLALYELLYTPETPYKVVINEAVELAKEFGGPNSPRFINGALGTFVSMYLNRASSQE</sequence>
<dbReference type="HAMAP" id="MF_00073">
    <property type="entry name" value="NusB"/>
    <property type="match status" value="1"/>
</dbReference>
<comment type="similarity">
    <text evidence="1 6">Belongs to the NusB family.</text>
</comment>
<organism evidence="8 9">
    <name type="scientific">Ardenticatena maritima</name>
    <dbReference type="NCBI Taxonomy" id="872965"/>
    <lineage>
        <taxon>Bacteria</taxon>
        <taxon>Bacillati</taxon>
        <taxon>Chloroflexota</taxon>
        <taxon>Ardenticatenia</taxon>
        <taxon>Ardenticatenales</taxon>
        <taxon>Ardenticatenaceae</taxon>
        <taxon>Ardenticatena</taxon>
    </lineage>
</organism>
<proteinExistence type="inferred from homology"/>
<dbReference type="InterPro" id="IPR006027">
    <property type="entry name" value="NusB_RsmB_TIM44"/>
</dbReference>
<accession>A0A0N8GSE1</accession>
<gene>
    <name evidence="6" type="primary">nusB</name>
    <name evidence="8" type="ORF">SE16_00325</name>
</gene>
<dbReference type="GO" id="GO:0003723">
    <property type="term" value="F:RNA binding"/>
    <property type="evidence" value="ECO:0007669"/>
    <property type="project" value="UniProtKB-UniRule"/>
</dbReference>
<dbReference type="SUPFAM" id="SSF48013">
    <property type="entry name" value="NusB-like"/>
    <property type="match status" value="1"/>
</dbReference>
<dbReference type="GO" id="GO:0031564">
    <property type="term" value="P:transcription antitermination"/>
    <property type="evidence" value="ECO:0007669"/>
    <property type="project" value="UniProtKB-KW"/>
</dbReference>
<dbReference type="Pfam" id="PF01029">
    <property type="entry name" value="NusB"/>
    <property type="match status" value="1"/>
</dbReference>
<dbReference type="InterPro" id="IPR035926">
    <property type="entry name" value="NusB-like_sf"/>
</dbReference>
<keyword evidence="3 6" id="KW-0694">RNA-binding</keyword>